<dbReference type="RefSeq" id="XP_452436.1">
    <property type="nucleotide sequence ID" value="XM_452436.1"/>
</dbReference>
<reference evidence="2 3" key="1">
    <citation type="journal article" date="2004" name="Nature">
        <title>Genome evolution in yeasts.</title>
        <authorList>
            <consortium name="Genolevures"/>
            <person name="Dujon B."/>
            <person name="Sherman D."/>
            <person name="Fischer G."/>
            <person name="Durrens P."/>
            <person name="Casaregola S."/>
            <person name="Lafontaine I."/>
            <person name="de Montigny J."/>
            <person name="Marck C."/>
            <person name="Neuveglise C."/>
            <person name="Talla E."/>
            <person name="Goffard N."/>
            <person name="Frangeul L."/>
            <person name="Aigle M."/>
            <person name="Anthouard V."/>
            <person name="Babour A."/>
            <person name="Barbe V."/>
            <person name="Barnay S."/>
            <person name="Blanchin S."/>
            <person name="Beckerich J.M."/>
            <person name="Beyne E."/>
            <person name="Bleykasten C."/>
            <person name="Boisrame A."/>
            <person name="Boyer J."/>
            <person name="Cattolico L."/>
            <person name="Confanioleri F."/>
            <person name="de Daruvar A."/>
            <person name="Despons L."/>
            <person name="Fabre E."/>
            <person name="Fairhead C."/>
            <person name="Ferry-Dumazet H."/>
            <person name="Groppi A."/>
            <person name="Hantraye F."/>
            <person name="Hennequin C."/>
            <person name="Jauniaux N."/>
            <person name="Joyet P."/>
            <person name="Kachouri R."/>
            <person name="Kerrest A."/>
            <person name="Koszul R."/>
            <person name="Lemaire M."/>
            <person name="Lesur I."/>
            <person name="Ma L."/>
            <person name="Muller H."/>
            <person name="Nicaud J.M."/>
            <person name="Nikolski M."/>
            <person name="Oztas S."/>
            <person name="Ozier-Kalogeropoulos O."/>
            <person name="Pellenz S."/>
            <person name="Potier S."/>
            <person name="Richard G.F."/>
            <person name="Straub M.L."/>
            <person name="Suleau A."/>
            <person name="Swennene D."/>
            <person name="Tekaia F."/>
            <person name="Wesolowski-Louvel M."/>
            <person name="Westhof E."/>
            <person name="Wirth B."/>
            <person name="Zeniou-Meyer M."/>
            <person name="Zivanovic I."/>
            <person name="Bolotin-Fukuhara M."/>
            <person name="Thierry A."/>
            <person name="Bouchier C."/>
            <person name="Caudron B."/>
            <person name="Scarpelli C."/>
            <person name="Gaillardin C."/>
            <person name="Weissenbach J."/>
            <person name="Wincker P."/>
            <person name="Souciet J.L."/>
        </authorList>
    </citation>
    <scope>NUCLEOTIDE SEQUENCE [LARGE SCALE GENOMIC DNA]</scope>
    <source>
        <strain evidence="3">ATCC 8585 / CBS 2359 / DSM 70799 / NBRC 1267 / NRRL Y-1140 / WM37</strain>
    </source>
</reference>
<feature type="region of interest" description="Disordered" evidence="1">
    <location>
        <begin position="86"/>
        <end position="143"/>
    </location>
</feature>
<dbReference type="PaxDb" id="284590-Q6CUF3"/>
<keyword evidence="3" id="KW-1185">Reference proteome</keyword>
<organism evidence="2 3">
    <name type="scientific">Kluyveromyces lactis (strain ATCC 8585 / CBS 2359 / DSM 70799 / NBRC 1267 / NRRL Y-1140 / WM37)</name>
    <name type="common">Yeast</name>
    <name type="synonym">Candida sphaerica</name>
    <dbReference type="NCBI Taxonomy" id="284590"/>
    <lineage>
        <taxon>Eukaryota</taxon>
        <taxon>Fungi</taxon>
        <taxon>Dikarya</taxon>
        <taxon>Ascomycota</taxon>
        <taxon>Saccharomycotina</taxon>
        <taxon>Saccharomycetes</taxon>
        <taxon>Saccharomycetales</taxon>
        <taxon>Saccharomycetaceae</taxon>
        <taxon>Kluyveromyces</taxon>
    </lineage>
</organism>
<proteinExistence type="predicted"/>
<protein>
    <submittedName>
        <fullName evidence="2">KLLA0C05302p</fullName>
    </submittedName>
</protein>
<feature type="region of interest" description="Disordered" evidence="1">
    <location>
        <begin position="1"/>
        <end position="68"/>
    </location>
</feature>
<dbReference type="KEGG" id="kla:KLLA0_C05302g"/>
<sequence>MTEVEPNVTREASEQPSTETAAETGKTDEQRKITTTDKTDDKPVEEPAEKKPKTSAQIKASHWKPGSLEIKAFTGYALKLRCWKNVDKEGPITSAVGSQAEAKEDASIEADAETSIEPQEKGDSKPDQDESQSESETSETQPN</sequence>
<dbReference type="HOGENOM" id="CLU_1806454_0_0_1"/>
<dbReference type="InParanoid" id="Q6CUF3"/>
<dbReference type="AlphaFoldDB" id="Q6CUF3"/>
<name>Q6CUF3_KLULA</name>
<evidence type="ECO:0000313" key="2">
    <source>
        <dbReference type="EMBL" id="CAH01287.1"/>
    </source>
</evidence>
<feature type="compositionally biased region" description="Basic and acidic residues" evidence="1">
    <location>
        <begin position="118"/>
        <end position="128"/>
    </location>
</feature>
<evidence type="ECO:0000313" key="3">
    <source>
        <dbReference type="Proteomes" id="UP000000598"/>
    </source>
</evidence>
<evidence type="ECO:0000256" key="1">
    <source>
        <dbReference type="SAM" id="MobiDB-lite"/>
    </source>
</evidence>
<dbReference type="EMBL" id="CR382123">
    <property type="protein sequence ID" value="CAH01287.1"/>
    <property type="molecule type" value="Genomic_DNA"/>
</dbReference>
<dbReference type="Proteomes" id="UP000000598">
    <property type="component" value="Chromosome C"/>
</dbReference>
<dbReference type="GeneID" id="2892510"/>
<accession>Q6CUF3</accession>
<gene>
    <name evidence="2" type="ORF">KLLA0_C05302g</name>
</gene>
<feature type="compositionally biased region" description="Basic and acidic residues" evidence="1">
    <location>
        <begin position="25"/>
        <end position="52"/>
    </location>
</feature>